<organism evidence="1">
    <name type="scientific">Arundo donax</name>
    <name type="common">Giant reed</name>
    <name type="synonym">Donax arundinaceus</name>
    <dbReference type="NCBI Taxonomy" id="35708"/>
    <lineage>
        <taxon>Eukaryota</taxon>
        <taxon>Viridiplantae</taxon>
        <taxon>Streptophyta</taxon>
        <taxon>Embryophyta</taxon>
        <taxon>Tracheophyta</taxon>
        <taxon>Spermatophyta</taxon>
        <taxon>Magnoliopsida</taxon>
        <taxon>Liliopsida</taxon>
        <taxon>Poales</taxon>
        <taxon>Poaceae</taxon>
        <taxon>PACMAD clade</taxon>
        <taxon>Arundinoideae</taxon>
        <taxon>Arundineae</taxon>
        <taxon>Arundo</taxon>
    </lineage>
</organism>
<protein>
    <submittedName>
        <fullName evidence="1">Uncharacterized protein</fullName>
    </submittedName>
</protein>
<evidence type="ECO:0000313" key="1">
    <source>
        <dbReference type="EMBL" id="JAD48186.1"/>
    </source>
</evidence>
<proteinExistence type="predicted"/>
<dbReference type="AlphaFoldDB" id="A0A0A9AAT4"/>
<sequence>MNCICFLLPEELKQSKLVSCRTIKMSFH</sequence>
<dbReference type="EMBL" id="GBRH01249709">
    <property type="protein sequence ID" value="JAD48186.1"/>
    <property type="molecule type" value="Transcribed_RNA"/>
</dbReference>
<accession>A0A0A9AAT4</accession>
<reference evidence="1" key="1">
    <citation type="submission" date="2014-09" db="EMBL/GenBank/DDBJ databases">
        <authorList>
            <person name="Magalhaes I.L.F."/>
            <person name="Oliveira U."/>
            <person name="Santos F.R."/>
            <person name="Vidigal T.H.D.A."/>
            <person name="Brescovit A.D."/>
            <person name="Santos A.J."/>
        </authorList>
    </citation>
    <scope>NUCLEOTIDE SEQUENCE</scope>
    <source>
        <tissue evidence="1">Shoot tissue taken approximately 20 cm above the soil surface</tissue>
    </source>
</reference>
<name>A0A0A9AAT4_ARUDO</name>
<reference evidence="1" key="2">
    <citation type="journal article" date="2015" name="Data Brief">
        <title>Shoot transcriptome of the giant reed, Arundo donax.</title>
        <authorList>
            <person name="Barrero R.A."/>
            <person name="Guerrero F.D."/>
            <person name="Moolhuijzen P."/>
            <person name="Goolsby J.A."/>
            <person name="Tidwell J."/>
            <person name="Bellgard S.E."/>
            <person name="Bellgard M.I."/>
        </authorList>
    </citation>
    <scope>NUCLEOTIDE SEQUENCE</scope>
    <source>
        <tissue evidence="1">Shoot tissue taken approximately 20 cm above the soil surface</tissue>
    </source>
</reference>